<evidence type="ECO:0000313" key="3">
    <source>
        <dbReference type="Proteomes" id="UP001055125"/>
    </source>
</evidence>
<dbReference type="Proteomes" id="UP001055125">
    <property type="component" value="Unassembled WGS sequence"/>
</dbReference>
<keyword evidence="1" id="KW-1133">Transmembrane helix</keyword>
<proteinExistence type="predicted"/>
<feature type="transmembrane region" description="Helical" evidence="1">
    <location>
        <begin position="113"/>
        <end position="135"/>
    </location>
</feature>
<dbReference type="PANTHER" id="PTHR34219:SF6">
    <property type="entry name" value="BLR3280 PROTEIN"/>
    <property type="match status" value="1"/>
</dbReference>
<comment type="caution">
    <text evidence="2">The sequence shown here is derived from an EMBL/GenBank/DDBJ whole genome shotgun (WGS) entry which is preliminary data.</text>
</comment>
<dbReference type="EMBL" id="BPQP01000152">
    <property type="protein sequence ID" value="GJD98049.1"/>
    <property type="molecule type" value="Genomic_DNA"/>
</dbReference>
<reference evidence="2" key="1">
    <citation type="journal article" date="2021" name="Front. Microbiol.">
        <title>Comprehensive Comparative Genomics and Phenotyping of Methylobacterium Species.</title>
        <authorList>
            <person name="Alessa O."/>
            <person name="Ogura Y."/>
            <person name="Fujitani Y."/>
            <person name="Takami H."/>
            <person name="Hayashi T."/>
            <person name="Sahin N."/>
            <person name="Tani A."/>
        </authorList>
    </citation>
    <scope>NUCLEOTIDE SEQUENCE</scope>
    <source>
        <strain evidence="2">DSM 19015</strain>
    </source>
</reference>
<dbReference type="RefSeq" id="WP_306421482.1">
    <property type="nucleotide sequence ID" value="NZ_BPQP01000152.1"/>
</dbReference>
<feature type="transmembrane region" description="Helical" evidence="1">
    <location>
        <begin position="71"/>
        <end position="92"/>
    </location>
</feature>
<evidence type="ECO:0000256" key="1">
    <source>
        <dbReference type="SAM" id="Phobius"/>
    </source>
</evidence>
<dbReference type="InterPro" id="IPR005625">
    <property type="entry name" value="PepSY-ass_TM"/>
</dbReference>
<accession>A0ABQ4S4P1</accession>
<feature type="transmembrane region" description="Helical" evidence="1">
    <location>
        <begin position="313"/>
        <end position="334"/>
    </location>
</feature>
<sequence>MVGHGALRCPSAVHLIALDDEAGTHLYVSSRTGEVVLDTDRRERFWNWFGAIPHWIYLTPLRAQTELWRNVVIWVSGAAVLVAFSGLWIGILRLRPRRRYRFGAVTPYRGWAALHHVAGIVGGLTLFTFIASGWLSMNPNRWFGPRSPSQEMLERYAGTTDPGIEVDLEATRLAARDGAVEVRFLWLAGRGHAATITRDERTKGCCGADDPPAPSLAWVSEAARRLIPDASLTGLQILREEDGYWYSHHHPRAVPVLRARFDDPSGTWFHIDPATGEILGRLDRSARTYRWAFNGLHSFDLQPLLRYQPAWDVLMWLLSGTGLAVALSGVVMGWRRIGRPRRRAVRQSP</sequence>
<keyword evidence="1" id="KW-0812">Transmembrane</keyword>
<keyword evidence="3" id="KW-1185">Reference proteome</keyword>
<dbReference type="PANTHER" id="PTHR34219">
    <property type="entry name" value="IRON-REGULATED INNER MEMBRANE PROTEIN-RELATED"/>
    <property type="match status" value="1"/>
</dbReference>
<organism evidence="2 3">
    <name type="scientific">Methylobacterium iners</name>
    <dbReference type="NCBI Taxonomy" id="418707"/>
    <lineage>
        <taxon>Bacteria</taxon>
        <taxon>Pseudomonadati</taxon>
        <taxon>Pseudomonadota</taxon>
        <taxon>Alphaproteobacteria</taxon>
        <taxon>Hyphomicrobiales</taxon>
        <taxon>Methylobacteriaceae</taxon>
        <taxon>Methylobacterium</taxon>
    </lineage>
</organism>
<reference evidence="2" key="2">
    <citation type="submission" date="2021-08" db="EMBL/GenBank/DDBJ databases">
        <authorList>
            <person name="Tani A."/>
            <person name="Ola A."/>
            <person name="Ogura Y."/>
            <person name="Katsura K."/>
            <person name="Hayashi T."/>
        </authorList>
    </citation>
    <scope>NUCLEOTIDE SEQUENCE</scope>
    <source>
        <strain evidence="2">DSM 19015</strain>
    </source>
</reference>
<evidence type="ECO:0000313" key="2">
    <source>
        <dbReference type="EMBL" id="GJD98049.1"/>
    </source>
</evidence>
<protein>
    <recommendedName>
        <fullName evidence="4">PepSY domain-containing protein</fullName>
    </recommendedName>
</protein>
<keyword evidence="1" id="KW-0472">Membrane</keyword>
<name>A0ABQ4S4P1_9HYPH</name>
<evidence type="ECO:0008006" key="4">
    <source>
        <dbReference type="Google" id="ProtNLM"/>
    </source>
</evidence>
<gene>
    <name evidence="2" type="ORF">OCOJLMKI_5288</name>
</gene>